<keyword evidence="4" id="KW-1185">Reference proteome</keyword>
<dbReference type="Pfam" id="PF06250">
    <property type="entry name" value="YhcG_C"/>
    <property type="match status" value="1"/>
</dbReference>
<evidence type="ECO:0000313" key="3">
    <source>
        <dbReference type="EMBL" id="GIG79183.1"/>
    </source>
</evidence>
<dbReference type="InterPro" id="IPR009362">
    <property type="entry name" value="YhcG_C"/>
</dbReference>
<protein>
    <recommendedName>
        <fullName evidence="5">DUF1016 domain-containing protein</fullName>
    </recommendedName>
</protein>
<sequence length="359" mass="40490">MTEFREAGDHAGAAAGPPRAITREITRSHYRSALTANAELIHQYWRIGRHILGHRLGDTRYDEVLARLATGLRAEYPWSRGYSRANLHHMTTFAAAWPEFVPQSLELIPWGHVVVLLDLLDDRPTREFYAMKAAHEGWTRSTLTMMIRSGLHLRPDHPLYDTGRTVPVEERDCVRDMLTDPYVTELLDAGERRGRDLEARLIDTVVTFLQDLRVGFAFAARRRRLSARGEEFVADLLFYHLALHRYVVVDLRTDGFAPEHADRLDLCVAAVDEQVRDRMRDEPTLGILLVASRDQIMVEYRLGAMISPLSVGPHTLPADLQAALPTPAELAGAIAPALRDDAREDDIQERIITEGPAGL</sequence>
<dbReference type="InterPro" id="IPR041527">
    <property type="entry name" value="YhcG_N"/>
</dbReference>
<evidence type="ECO:0000313" key="4">
    <source>
        <dbReference type="Proteomes" id="UP000630097"/>
    </source>
</evidence>
<comment type="caution">
    <text evidence="3">The sequence shown here is derived from an EMBL/GenBank/DDBJ whole genome shotgun (WGS) entry which is preliminary data.</text>
</comment>
<accession>A0A8J3LZ99</accession>
<evidence type="ECO:0000259" key="1">
    <source>
        <dbReference type="Pfam" id="PF06250"/>
    </source>
</evidence>
<dbReference type="Proteomes" id="UP000630097">
    <property type="component" value="Unassembled WGS sequence"/>
</dbReference>
<organism evidence="3 4">
    <name type="scientific">Planotetraspora kaengkrachanensis</name>
    <dbReference type="NCBI Taxonomy" id="575193"/>
    <lineage>
        <taxon>Bacteria</taxon>
        <taxon>Bacillati</taxon>
        <taxon>Actinomycetota</taxon>
        <taxon>Actinomycetes</taxon>
        <taxon>Streptosporangiales</taxon>
        <taxon>Streptosporangiaceae</taxon>
        <taxon>Planotetraspora</taxon>
    </lineage>
</organism>
<evidence type="ECO:0008006" key="5">
    <source>
        <dbReference type="Google" id="ProtNLM"/>
    </source>
</evidence>
<dbReference type="EMBL" id="BONV01000007">
    <property type="protein sequence ID" value="GIG79183.1"/>
    <property type="molecule type" value="Genomic_DNA"/>
</dbReference>
<feature type="domain" description="YhcG PDDEXK nuclease" evidence="1">
    <location>
        <begin position="176"/>
        <end position="317"/>
    </location>
</feature>
<evidence type="ECO:0000259" key="2">
    <source>
        <dbReference type="Pfam" id="PF17761"/>
    </source>
</evidence>
<gene>
    <name evidence="3" type="ORF">Pka01_23100</name>
</gene>
<dbReference type="PANTHER" id="PTHR30547:SF0">
    <property type="entry name" value="BLR8175 PROTEIN"/>
    <property type="match status" value="1"/>
</dbReference>
<dbReference type="RefSeq" id="WP_203882650.1">
    <property type="nucleotide sequence ID" value="NZ_BAABHH010000010.1"/>
</dbReference>
<dbReference type="AlphaFoldDB" id="A0A8J3LZ99"/>
<proteinExistence type="predicted"/>
<feature type="domain" description="YhcG N-terminal" evidence="2">
    <location>
        <begin position="21"/>
        <end position="154"/>
    </location>
</feature>
<dbReference type="InterPro" id="IPR053148">
    <property type="entry name" value="PD-DEXK-like_domain"/>
</dbReference>
<dbReference type="PANTHER" id="PTHR30547">
    <property type="entry name" value="UNCHARACTERIZED PROTEIN YHCG-RELATED"/>
    <property type="match status" value="1"/>
</dbReference>
<dbReference type="Pfam" id="PF17761">
    <property type="entry name" value="DUF1016_N"/>
    <property type="match status" value="1"/>
</dbReference>
<name>A0A8J3LZ99_9ACTN</name>
<reference evidence="3 4" key="1">
    <citation type="submission" date="2021-01" db="EMBL/GenBank/DDBJ databases">
        <title>Whole genome shotgun sequence of Planotetraspora kaengkrachanensis NBRC 104272.</title>
        <authorList>
            <person name="Komaki H."/>
            <person name="Tamura T."/>
        </authorList>
    </citation>
    <scope>NUCLEOTIDE SEQUENCE [LARGE SCALE GENOMIC DNA]</scope>
    <source>
        <strain evidence="3 4">NBRC 104272</strain>
    </source>
</reference>